<feature type="region of interest" description="Disordered" evidence="1">
    <location>
        <begin position="1"/>
        <end position="74"/>
    </location>
</feature>
<sequence length="491" mass="50477">MANPNPTPTTTAAVPSSESASAPAAASPTTAVHAPPLPPRHAPVAASVTTPASSAPVATPASTAPATATATPAHPMDIKINPAVAAVASVGHDGETVQTPGRLPPTIPSVSPATAAALPAGAHKVDSTTRPAAVAKAELIVNADTPITGTYYLDPCLRHTLFHMPHAFSAATEAALTGMGAYATPQGTTSTAPTTSSTQTPISTASAPTVTPATNTLTAETSGPTPAPAAAAAGRHGESAHHHYAKVAQSWVVPPDARFVSESGPITLSLASIDEATHGVMETKTDADGKPTPVTPRGRTNVRVSVESKTGGVYIDVCDLDPNRQIELTINTEADVFVLLPTAFVGPISITAPHSPQWGSVLYPQLAAVTNTYPSLYTTSLAPPSARQVKGHIGRLGGRLETSLEHHIMKKISKHIPDELHAQDGYVDMLVAGYASFSRDNQSKLVVNTTKGKVAVGYRQTHDEEAGKRGGLKVGAAHDAANAPHKKWWSL</sequence>
<accession>A0A427XUL8</accession>
<evidence type="ECO:0000313" key="3">
    <source>
        <dbReference type="Proteomes" id="UP000279236"/>
    </source>
</evidence>
<reference evidence="2 3" key="1">
    <citation type="submission" date="2018-11" db="EMBL/GenBank/DDBJ databases">
        <title>Genome sequence of Apiotrichum porosum DSM 27194.</title>
        <authorList>
            <person name="Aliyu H."/>
            <person name="Gorte O."/>
            <person name="Ochsenreither K."/>
        </authorList>
    </citation>
    <scope>NUCLEOTIDE SEQUENCE [LARGE SCALE GENOMIC DNA]</scope>
    <source>
        <strain evidence="2 3">DSM 27194</strain>
    </source>
</reference>
<dbReference type="AlphaFoldDB" id="A0A427XUL8"/>
<dbReference type="RefSeq" id="XP_028476765.1">
    <property type="nucleotide sequence ID" value="XM_028622872.1"/>
</dbReference>
<dbReference type="OrthoDB" id="2593559at2759"/>
<evidence type="ECO:0000256" key="1">
    <source>
        <dbReference type="SAM" id="MobiDB-lite"/>
    </source>
</evidence>
<dbReference type="GeneID" id="39592056"/>
<protein>
    <submittedName>
        <fullName evidence="2">Uncharacterized protein</fullName>
    </submittedName>
</protein>
<organism evidence="2 3">
    <name type="scientific">Apiotrichum porosum</name>
    <dbReference type="NCBI Taxonomy" id="105984"/>
    <lineage>
        <taxon>Eukaryota</taxon>
        <taxon>Fungi</taxon>
        <taxon>Dikarya</taxon>
        <taxon>Basidiomycota</taxon>
        <taxon>Agaricomycotina</taxon>
        <taxon>Tremellomycetes</taxon>
        <taxon>Trichosporonales</taxon>
        <taxon>Trichosporonaceae</taxon>
        <taxon>Apiotrichum</taxon>
    </lineage>
</organism>
<feature type="region of interest" description="Disordered" evidence="1">
    <location>
        <begin position="185"/>
        <end position="232"/>
    </location>
</feature>
<feature type="compositionally biased region" description="Low complexity" evidence="1">
    <location>
        <begin position="1"/>
        <end position="34"/>
    </location>
</feature>
<feature type="region of interest" description="Disordered" evidence="1">
    <location>
        <begin position="461"/>
        <end position="491"/>
    </location>
</feature>
<name>A0A427XUL8_9TREE</name>
<feature type="compositionally biased region" description="Low complexity" evidence="1">
    <location>
        <begin position="42"/>
        <end position="73"/>
    </location>
</feature>
<proteinExistence type="predicted"/>
<evidence type="ECO:0000313" key="2">
    <source>
        <dbReference type="EMBL" id="RSH82533.1"/>
    </source>
</evidence>
<keyword evidence="3" id="KW-1185">Reference proteome</keyword>
<comment type="caution">
    <text evidence="2">The sequence shown here is derived from an EMBL/GenBank/DDBJ whole genome shotgun (WGS) entry which is preliminary data.</text>
</comment>
<dbReference type="STRING" id="105984.A0A427XUL8"/>
<dbReference type="EMBL" id="RSCE01000005">
    <property type="protein sequence ID" value="RSH82533.1"/>
    <property type="molecule type" value="Genomic_DNA"/>
</dbReference>
<dbReference type="Proteomes" id="UP000279236">
    <property type="component" value="Unassembled WGS sequence"/>
</dbReference>
<gene>
    <name evidence="2" type="ORF">EHS24_007513</name>
</gene>